<proteinExistence type="predicted"/>
<organism evidence="1 2">
    <name type="scientific">Flavobacterium phage vB_FspP_elemoA_7-9A</name>
    <dbReference type="NCBI Taxonomy" id="2743781"/>
    <lineage>
        <taxon>Viruses</taxon>
        <taxon>Duplodnaviria</taxon>
        <taxon>Heunggongvirae</taxon>
        <taxon>Uroviricota</taxon>
        <taxon>Caudoviricetes</taxon>
        <taxon>Elemovirus</taxon>
        <taxon>Elemovirus elemoA</taxon>
    </lineage>
</organism>
<dbReference type="EMBL" id="MT497017">
    <property type="protein sequence ID" value="QLF85271.1"/>
    <property type="molecule type" value="Genomic_DNA"/>
</dbReference>
<evidence type="ECO:0000313" key="2">
    <source>
        <dbReference type="Proteomes" id="UP000510645"/>
    </source>
</evidence>
<accession>A0A7D5FSE8</accession>
<reference evidence="1 2" key="1">
    <citation type="submission" date="2020-05" db="EMBL/GenBank/DDBJ databases">
        <title>Genomics and ecology of novel Flavobacterium phages from the Baltic Sea.</title>
        <authorList>
            <person name="Hoetzinger M."/>
            <person name="Nilsson E."/>
            <person name="Holmfeldt K."/>
        </authorList>
    </citation>
    <scope>NUCLEOTIDE SEQUENCE [LARGE SCALE GENOMIC DNA]</scope>
</reference>
<dbReference type="Proteomes" id="UP000510645">
    <property type="component" value="Segment"/>
</dbReference>
<protein>
    <submittedName>
        <fullName evidence="1">Uncharacterized protein</fullName>
    </submittedName>
</protein>
<name>A0A7D5FSE8_9CAUD</name>
<sequence>MNLVRKISVKMDNNNIMHYQVNSNVFGGSGVVSDIIKEDMFFDIYVKEIDSDVKAIWKSFNLSNVIHIEYYTQL</sequence>
<evidence type="ECO:0000313" key="1">
    <source>
        <dbReference type="EMBL" id="QLF85271.1"/>
    </source>
</evidence>
<gene>
    <name evidence="1" type="ORF">elemo79Aphanotate_77</name>
</gene>
<keyword evidence="2" id="KW-1185">Reference proteome</keyword>